<dbReference type="InterPro" id="IPR004211">
    <property type="entry name" value="Endonuclease_7"/>
</dbReference>
<proteinExistence type="predicted"/>
<dbReference type="Pfam" id="PF02945">
    <property type="entry name" value="Endonuclease_7"/>
    <property type="match status" value="1"/>
</dbReference>
<dbReference type="EMBL" id="CADCXV010001345">
    <property type="protein sequence ID" value="CAB0043769.1"/>
    <property type="molecule type" value="Genomic_DNA"/>
</dbReference>
<protein>
    <recommendedName>
        <fullName evidence="3">DNA-directed DNA polymerase</fullName>
    </recommendedName>
</protein>
<keyword evidence="2" id="KW-1185">Reference proteome</keyword>
<gene>
    <name evidence="1" type="ORF">TBRA_LOCUS15357</name>
</gene>
<dbReference type="Gene3D" id="3.40.1800.10">
    <property type="entry name" value="His-Me finger endonucleases"/>
    <property type="match status" value="1"/>
</dbReference>
<dbReference type="AlphaFoldDB" id="A0A6H5J6G8"/>
<evidence type="ECO:0000313" key="2">
    <source>
        <dbReference type="Proteomes" id="UP000479190"/>
    </source>
</evidence>
<evidence type="ECO:0008006" key="3">
    <source>
        <dbReference type="Google" id="ProtNLM"/>
    </source>
</evidence>
<evidence type="ECO:0000313" key="1">
    <source>
        <dbReference type="EMBL" id="CAB0043769.1"/>
    </source>
</evidence>
<dbReference type="PANTHER" id="PTHR31511">
    <property type="entry name" value="PROTEIN CBG23764"/>
    <property type="match status" value="1"/>
</dbReference>
<dbReference type="SUPFAM" id="SSF54060">
    <property type="entry name" value="His-Me finger endonucleases"/>
    <property type="match status" value="1"/>
</dbReference>
<dbReference type="Proteomes" id="UP000479190">
    <property type="component" value="Unassembled WGS sequence"/>
</dbReference>
<dbReference type="OrthoDB" id="414982at2759"/>
<accession>A0A6H5J6G8</accession>
<reference evidence="1 2" key="1">
    <citation type="submission" date="2020-02" db="EMBL/GenBank/DDBJ databases">
        <authorList>
            <person name="Ferguson B K."/>
        </authorList>
    </citation>
    <scope>NUCLEOTIDE SEQUENCE [LARGE SCALE GENOMIC DNA]</scope>
</reference>
<dbReference type="InterPro" id="IPR044925">
    <property type="entry name" value="His-Me_finger_sf"/>
</dbReference>
<organism evidence="1 2">
    <name type="scientific">Trichogramma brassicae</name>
    <dbReference type="NCBI Taxonomy" id="86971"/>
    <lineage>
        <taxon>Eukaryota</taxon>
        <taxon>Metazoa</taxon>
        <taxon>Ecdysozoa</taxon>
        <taxon>Arthropoda</taxon>
        <taxon>Hexapoda</taxon>
        <taxon>Insecta</taxon>
        <taxon>Pterygota</taxon>
        <taxon>Neoptera</taxon>
        <taxon>Endopterygota</taxon>
        <taxon>Hymenoptera</taxon>
        <taxon>Apocrita</taxon>
        <taxon>Proctotrupomorpha</taxon>
        <taxon>Chalcidoidea</taxon>
        <taxon>Trichogrammatidae</taxon>
        <taxon>Trichogramma</taxon>
    </lineage>
</organism>
<sequence>MAAAENGGTTVAGDDGCEERSHVDIGVFSSGSLLLESACRSSSPADKAVTPVAAGCAGIECELPVAISAIDTHTNASHTPIGRAREKSPQLSQASEQLKNITTTTFEWLAQQLVEIFPTVHKDLLYIPHAASTSNSAVQNESGCLYWFYKEARKQYDLESAPRRRVMAARLFYQCIPGGQEGSMIANTDIYISYRLPNIYPEFLSHEVCVVIAVEEEWVPFVIYADFECVLKPVAEAKAYSVHEAFSCGLYLKCNFDDELSEYRCYRKVNDNDMSPSEWFAQNLQDIAHKVLEFFDNPKPMYFTSVEKVKFEKAETCHICKQGFTEKDNKVRDHSHFTGEYRGAAHSKCNINYRDVRFVPVIFHNLSGYDSHLFIREVATGFPGRVWVLPQTKERYFSFVKFMEDKRLSFCFIDSSKFMASSLDNLASYLKQQPTLRKVFGQDYDDAQIKLLTKKGVFPYEYISSLEKLQETALPPPEQFYSSLTDSDFLPKITRMRRKCRTPLKFLI</sequence>
<dbReference type="InterPro" id="IPR038563">
    <property type="entry name" value="Endonuclease_7_sf"/>
</dbReference>
<dbReference type="PANTHER" id="PTHR31511:SF12">
    <property type="entry name" value="RHO TERMINATION FACTOR N-TERMINAL DOMAIN-CONTAINING PROTEIN"/>
    <property type="match status" value="1"/>
</dbReference>
<name>A0A6H5J6G8_9HYME</name>